<dbReference type="InterPro" id="IPR023772">
    <property type="entry name" value="DNA-bd_HTH_TetR-type_CS"/>
</dbReference>
<dbReference type="PROSITE" id="PS50977">
    <property type="entry name" value="HTH_TETR_2"/>
    <property type="match status" value="1"/>
</dbReference>
<dbReference type="InterPro" id="IPR047923">
    <property type="entry name" value="ArpA-like"/>
</dbReference>
<gene>
    <name evidence="6" type="ORF">SSFG_07724</name>
</gene>
<feature type="DNA-binding region" description="H-T-H motif" evidence="4">
    <location>
        <begin position="41"/>
        <end position="60"/>
    </location>
</feature>
<keyword evidence="2 4" id="KW-0238">DNA-binding</keyword>
<evidence type="ECO:0000256" key="1">
    <source>
        <dbReference type="ARBA" id="ARBA00023015"/>
    </source>
</evidence>
<dbReference type="AlphaFoldDB" id="D6AAF4"/>
<protein>
    <submittedName>
        <fullName evidence="6">Butyrolactone receptor</fullName>
    </submittedName>
</protein>
<dbReference type="PANTHER" id="PTHR30055">
    <property type="entry name" value="HTH-TYPE TRANSCRIPTIONAL REGULATOR RUTR"/>
    <property type="match status" value="1"/>
</dbReference>
<dbReference type="InterPro" id="IPR009057">
    <property type="entry name" value="Homeodomain-like_sf"/>
</dbReference>
<dbReference type="GO" id="GO:0000976">
    <property type="term" value="F:transcription cis-regulatory region binding"/>
    <property type="evidence" value="ECO:0007669"/>
    <property type="project" value="TreeGrafter"/>
</dbReference>
<sequence>MSRGSASLMVKLQQDRAVRTRETIIKGAAEVFDEYGFNGASISRIMKRAGVSQGAMYFHFKSKEDLARAVMNAQPDTVVPRLDSQGLQRIVDMTFVWAWQIQRDVLLRAGVRLTNEQEGTSVRDASPYQEWAQILEMTLRQAQQEGEVGESVDVRQLAELLVSACTGMQMYANAVSGRQDLPERVVAMWRILLPGVASEGIAESISLDVRRFL</sequence>
<evidence type="ECO:0000313" key="6">
    <source>
        <dbReference type="EMBL" id="EFE72489.2"/>
    </source>
</evidence>
<accession>D6AAF4</accession>
<evidence type="ECO:0000256" key="3">
    <source>
        <dbReference type="ARBA" id="ARBA00023163"/>
    </source>
</evidence>
<dbReference type="InterPro" id="IPR001647">
    <property type="entry name" value="HTH_TetR"/>
</dbReference>
<name>D6AAF4_STRV1</name>
<dbReference type="Gene3D" id="1.10.357.10">
    <property type="entry name" value="Tetracycline Repressor, domain 2"/>
    <property type="match status" value="1"/>
</dbReference>
<keyword evidence="3" id="KW-0804">Transcription</keyword>
<keyword evidence="1" id="KW-0805">Transcription regulation</keyword>
<keyword evidence="6" id="KW-0675">Receptor</keyword>
<feature type="domain" description="HTH tetR-type" evidence="5">
    <location>
        <begin position="18"/>
        <end position="78"/>
    </location>
</feature>
<evidence type="ECO:0000313" key="7">
    <source>
        <dbReference type="Proteomes" id="UP000003824"/>
    </source>
</evidence>
<proteinExistence type="predicted"/>
<dbReference type="Pfam" id="PF00440">
    <property type="entry name" value="TetR_N"/>
    <property type="match status" value="1"/>
</dbReference>
<evidence type="ECO:0000259" key="5">
    <source>
        <dbReference type="PROSITE" id="PS50977"/>
    </source>
</evidence>
<dbReference type="InterPro" id="IPR036271">
    <property type="entry name" value="Tet_transcr_reg_TetR-rel_C_sf"/>
</dbReference>
<reference evidence="7" key="1">
    <citation type="submission" date="2008-12" db="EMBL/GenBank/DDBJ databases">
        <title>Annotation of Streptomyces ghanaensis ATCC 14672.</title>
        <authorList>
            <consortium name="The Broad Institute Genome Sequencing Platform"/>
            <consortium name="Broad Institute Microbial Sequencing Center"/>
            <person name="Fischbach M."/>
            <person name="Ward D."/>
            <person name="Young S."/>
            <person name="Kodira C.D."/>
            <person name="Zeng Q."/>
            <person name="Koehrsen M."/>
            <person name="Godfrey P."/>
            <person name="Alvarado L."/>
            <person name="Berlin A.M."/>
            <person name="Borenstein D."/>
            <person name="Chen Z."/>
            <person name="Engels R."/>
            <person name="Freedman E."/>
            <person name="Gellesch M."/>
            <person name="Goldberg J."/>
            <person name="Griggs A."/>
            <person name="Gujja S."/>
            <person name="Heiman D.I."/>
            <person name="Hepburn T.A."/>
            <person name="Howarth C."/>
            <person name="Jen D."/>
            <person name="Larson L."/>
            <person name="Lewis B."/>
            <person name="Mehta T."/>
            <person name="Park D."/>
            <person name="Pearson M."/>
            <person name="Roberts A."/>
            <person name="Saif S."/>
            <person name="Shea T.D."/>
            <person name="Shenoy N."/>
            <person name="Sisk P."/>
            <person name="Stolte C."/>
            <person name="Sykes S.N."/>
            <person name="Walk T."/>
            <person name="White J."/>
            <person name="Yandava C."/>
            <person name="Straight P."/>
            <person name="Clardy J."/>
            <person name="Hung D."/>
            <person name="Kolter R."/>
            <person name="Mekalanos J."/>
            <person name="Walker S."/>
            <person name="Walsh C.T."/>
            <person name="Wieland B.L.C."/>
            <person name="Ilzarbe M."/>
            <person name="Galagan J."/>
            <person name="Nusbaum C."/>
            <person name="Birren B."/>
        </authorList>
    </citation>
    <scope>NUCLEOTIDE SEQUENCE [LARGE SCALE GENOMIC DNA]</scope>
    <source>
        <strain evidence="7">ATCC 14672 / DSM 40746 / JCM 4963 / KCTC 9882 / NRRL B-12104 / FH 1290</strain>
    </source>
</reference>
<dbReference type="Proteomes" id="UP000003824">
    <property type="component" value="Unassembled WGS sequence"/>
</dbReference>
<dbReference type="GO" id="GO:0003700">
    <property type="term" value="F:DNA-binding transcription factor activity"/>
    <property type="evidence" value="ECO:0007669"/>
    <property type="project" value="TreeGrafter"/>
</dbReference>
<evidence type="ECO:0000256" key="4">
    <source>
        <dbReference type="PROSITE-ProRule" id="PRU00335"/>
    </source>
</evidence>
<dbReference type="SUPFAM" id="SSF46689">
    <property type="entry name" value="Homeodomain-like"/>
    <property type="match status" value="1"/>
</dbReference>
<dbReference type="PANTHER" id="PTHR30055:SF234">
    <property type="entry name" value="HTH-TYPE TRANSCRIPTIONAL REGULATOR BETI"/>
    <property type="match status" value="1"/>
</dbReference>
<dbReference type="PRINTS" id="PR00455">
    <property type="entry name" value="HTHTETR"/>
</dbReference>
<dbReference type="EMBL" id="DS999642">
    <property type="protein sequence ID" value="EFE72489.2"/>
    <property type="molecule type" value="Genomic_DNA"/>
</dbReference>
<dbReference type="InterPro" id="IPR054126">
    <property type="entry name" value="CprB_TetR_C"/>
</dbReference>
<organism evidence="6 7">
    <name type="scientific">Streptomyces viridosporus (strain ATCC 14672 / DSM 40746 / JCM 4963 / KCTC 9882 / NRRL B-12104 / FH 1290)</name>
    <name type="common">Streptomyces ghanaensis</name>
    <dbReference type="NCBI Taxonomy" id="566461"/>
    <lineage>
        <taxon>Bacteria</taxon>
        <taxon>Bacillati</taxon>
        <taxon>Actinomycetota</taxon>
        <taxon>Actinomycetes</taxon>
        <taxon>Kitasatosporales</taxon>
        <taxon>Streptomycetaceae</taxon>
        <taxon>Streptomyces</taxon>
    </lineage>
</organism>
<evidence type="ECO:0000256" key="2">
    <source>
        <dbReference type="ARBA" id="ARBA00023125"/>
    </source>
</evidence>
<dbReference type="SMR" id="D6AAF4"/>
<dbReference type="SUPFAM" id="SSF48498">
    <property type="entry name" value="Tetracyclin repressor-like, C-terminal domain"/>
    <property type="match status" value="1"/>
</dbReference>
<dbReference type="NCBIfam" id="NF041196">
    <property type="entry name" value="ScbR_bind_reg"/>
    <property type="match status" value="1"/>
</dbReference>
<dbReference type="Pfam" id="PF21935">
    <property type="entry name" value="TetR_C_45"/>
    <property type="match status" value="1"/>
</dbReference>
<dbReference type="eggNOG" id="COG1309">
    <property type="taxonomic scope" value="Bacteria"/>
</dbReference>
<dbReference type="PROSITE" id="PS01081">
    <property type="entry name" value="HTH_TETR_1"/>
    <property type="match status" value="1"/>
</dbReference>
<dbReference type="InterPro" id="IPR050109">
    <property type="entry name" value="HTH-type_TetR-like_transc_reg"/>
</dbReference>